<evidence type="ECO:0000256" key="1">
    <source>
        <dbReference type="SAM" id="Phobius"/>
    </source>
</evidence>
<evidence type="ECO:0000313" key="4">
    <source>
        <dbReference type="Proteomes" id="UP000058613"/>
    </source>
</evidence>
<sequence length="199" mass="19689">MPRVYAESLAVTLTLSARAPMVIAAGALLLAAASLLLGKSPAGSVAGLAAGITGGLLVSLGFATASMQLRRAGLGLGAVGALAASLAGFIAVVAGALVFASALIDANQLVDLAMMLLMSAWITGSIGLIVYGYALYQRNSSPSSQLYFASALLLLAAPLIGGPTPAFTVLAIAGATEFKPRARKTGEPGTVGNSDEKGG</sequence>
<dbReference type="EMBL" id="NCQP01000006">
    <property type="protein sequence ID" value="OWJ54320.1"/>
    <property type="molecule type" value="Genomic_DNA"/>
</dbReference>
<feature type="transmembrane region" description="Helical" evidence="1">
    <location>
        <begin position="77"/>
        <end position="100"/>
    </location>
</feature>
<feature type="transmembrane region" description="Helical" evidence="1">
    <location>
        <begin position="146"/>
        <end position="173"/>
    </location>
</feature>
<evidence type="ECO:0000313" key="3">
    <source>
        <dbReference type="EMBL" id="OWJ54320.1"/>
    </source>
</evidence>
<keyword evidence="1" id="KW-0812">Transmembrane</keyword>
<feature type="transmembrane region" description="Helical" evidence="1">
    <location>
        <begin position="20"/>
        <end position="38"/>
    </location>
</feature>
<dbReference type="Proteomes" id="UP000058613">
    <property type="component" value="Chromosome"/>
</dbReference>
<feature type="transmembrane region" description="Helical" evidence="1">
    <location>
        <begin position="45"/>
        <end position="65"/>
    </location>
</feature>
<dbReference type="EMBL" id="CP013011">
    <property type="protein sequence ID" value="ALL00237.1"/>
    <property type="molecule type" value="Genomic_DNA"/>
</dbReference>
<evidence type="ECO:0000313" key="2">
    <source>
        <dbReference type="EMBL" id="ALL00237.1"/>
    </source>
</evidence>
<keyword evidence="5" id="KW-1185">Reference proteome</keyword>
<accession>A0A0P0N059</accession>
<dbReference type="Proteomes" id="UP000196694">
    <property type="component" value="Unassembled WGS sequence"/>
</dbReference>
<dbReference type="AlphaFoldDB" id="A0A0P0N059"/>
<feature type="transmembrane region" description="Helical" evidence="1">
    <location>
        <begin position="112"/>
        <end position="134"/>
    </location>
</feature>
<protein>
    <submittedName>
        <fullName evidence="2">Uncharacterized protein</fullName>
    </submittedName>
</protein>
<keyword evidence="1" id="KW-1133">Transmembrane helix</keyword>
<dbReference type="STRING" id="1273541.Pyrde_0187"/>
<keyword evidence="1" id="KW-0472">Membrane</keyword>
<reference evidence="3 5" key="2">
    <citation type="submission" date="2017-05" db="EMBL/GenBank/DDBJ databases">
        <title>The draft genome of the hyperthermophilic archaeon 'Pyrodictium delaneyi strain Hulk', an iron and nitrate reducer, reveals the capacity for sulfate reduction.</title>
        <authorList>
            <person name="Demey L.M."/>
            <person name="Miller C."/>
            <person name="Manzella M."/>
            <person name="Reguera G."/>
            <person name="Kashefi K."/>
        </authorList>
    </citation>
    <scope>NUCLEOTIDE SEQUENCE [LARGE SCALE GENOMIC DNA]</scope>
    <source>
        <strain evidence="3 5">Hulk</strain>
    </source>
</reference>
<evidence type="ECO:0000313" key="5">
    <source>
        <dbReference type="Proteomes" id="UP000196694"/>
    </source>
</evidence>
<gene>
    <name evidence="3" type="ORF">Pdsh_07490</name>
    <name evidence="2" type="ORF">Pyrde_0187</name>
</gene>
<reference evidence="2 4" key="1">
    <citation type="submission" date="2015-10" db="EMBL/GenBank/DDBJ databases">
        <title>Complete genome sequence of hyperthermophilic archaeon Pyrodictium delaneyi Su06.</title>
        <authorList>
            <person name="Jung J.-H."/>
            <person name="Lin J."/>
            <person name="Holden J.F."/>
            <person name="Park C.-S."/>
        </authorList>
    </citation>
    <scope>NUCLEOTIDE SEQUENCE [LARGE SCALE GENOMIC DNA]</scope>
    <source>
        <strain evidence="2 4">Su06</strain>
    </source>
</reference>
<name>A0A0P0N059_9CREN</name>
<dbReference type="KEGG" id="pdl:Pyrde_0187"/>
<organism evidence="2 4">
    <name type="scientific">Pyrodictium delaneyi</name>
    <dbReference type="NCBI Taxonomy" id="1273541"/>
    <lineage>
        <taxon>Archaea</taxon>
        <taxon>Thermoproteota</taxon>
        <taxon>Thermoprotei</taxon>
        <taxon>Desulfurococcales</taxon>
        <taxon>Pyrodictiaceae</taxon>
        <taxon>Pyrodictium</taxon>
    </lineage>
</organism>
<proteinExistence type="predicted"/>